<dbReference type="Pfam" id="PF00258">
    <property type="entry name" value="Flavodoxin_1"/>
    <property type="match status" value="1"/>
</dbReference>
<dbReference type="SUPFAM" id="SSF52218">
    <property type="entry name" value="Flavoproteins"/>
    <property type="match status" value="1"/>
</dbReference>
<comment type="cofactor">
    <cofactor evidence="8">
        <name>FMN</name>
        <dbReference type="ChEBI" id="CHEBI:58210"/>
    </cofactor>
    <text evidence="8">Binds 1 FMN per monomer.</text>
</comment>
<dbReference type="InterPro" id="IPR008254">
    <property type="entry name" value="Flavodoxin/NO_synth"/>
</dbReference>
<gene>
    <name evidence="10" type="ORF">GGQ66_001130</name>
</gene>
<dbReference type="AlphaFoldDB" id="A0A7W6JZW0"/>
<evidence type="ECO:0000256" key="6">
    <source>
        <dbReference type="ARBA" id="ARBA00023002"/>
    </source>
</evidence>
<evidence type="ECO:0000256" key="2">
    <source>
        <dbReference type="ARBA" id="ARBA00022630"/>
    </source>
</evidence>
<comment type="similarity">
    <text evidence="1 8">Belongs to the WrbA family.</text>
</comment>
<evidence type="ECO:0000313" key="11">
    <source>
        <dbReference type="Proteomes" id="UP000584824"/>
    </source>
</evidence>
<keyword evidence="7 8" id="KW-0520">NAD</keyword>
<keyword evidence="3 8" id="KW-0288">FMN</keyword>
<comment type="catalytic activity">
    <reaction evidence="8">
        <text>a quinone + NADPH + H(+) = a quinol + NADP(+)</text>
        <dbReference type="Rhea" id="RHEA:46164"/>
        <dbReference type="ChEBI" id="CHEBI:15378"/>
        <dbReference type="ChEBI" id="CHEBI:24646"/>
        <dbReference type="ChEBI" id="CHEBI:57783"/>
        <dbReference type="ChEBI" id="CHEBI:58349"/>
        <dbReference type="ChEBI" id="CHEBI:132124"/>
        <dbReference type="EC" id="1.6.5.2"/>
    </reaction>
</comment>
<dbReference type="GO" id="GO:0003955">
    <property type="term" value="F:NAD(P)H dehydrogenase (quinone) activity"/>
    <property type="evidence" value="ECO:0007669"/>
    <property type="project" value="UniProtKB-UniRule"/>
</dbReference>
<evidence type="ECO:0000256" key="7">
    <source>
        <dbReference type="ARBA" id="ARBA00023027"/>
    </source>
</evidence>
<keyword evidence="5 8" id="KW-0521">NADP</keyword>
<dbReference type="GO" id="GO:0050660">
    <property type="term" value="F:flavin adenine dinucleotide binding"/>
    <property type="evidence" value="ECO:0007669"/>
    <property type="project" value="UniProtKB-UniRule"/>
</dbReference>
<dbReference type="NCBIfam" id="TIGR01755">
    <property type="entry name" value="flav_wrbA"/>
    <property type="match status" value="1"/>
</dbReference>
<feature type="binding site" evidence="8">
    <location>
        <begin position="105"/>
        <end position="107"/>
    </location>
    <ligand>
        <name>FMN</name>
        <dbReference type="ChEBI" id="CHEBI:58210"/>
    </ligand>
</feature>
<dbReference type="PROSITE" id="PS50902">
    <property type="entry name" value="FLAVODOXIN_LIKE"/>
    <property type="match status" value="1"/>
</dbReference>
<reference evidence="10 11" key="1">
    <citation type="submission" date="2020-08" db="EMBL/GenBank/DDBJ databases">
        <title>Genomic Encyclopedia of Type Strains, Phase IV (KMG-IV): sequencing the most valuable type-strain genomes for metagenomic binning, comparative biology and taxonomic classification.</title>
        <authorList>
            <person name="Goeker M."/>
        </authorList>
    </citation>
    <scope>NUCLEOTIDE SEQUENCE [LARGE SCALE GENOMIC DNA]</scope>
    <source>
        <strain evidence="10 11">DSM 26385</strain>
    </source>
</reference>
<dbReference type="GO" id="GO:0050661">
    <property type="term" value="F:NADP binding"/>
    <property type="evidence" value="ECO:0007669"/>
    <property type="project" value="UniProtKB-UniRule"/>
</dbReference>
<evidence type="ECO:0000256" key="5">
    <source>
        <dbReference type="ARBA" id="ARBA00022857"/>
    </source>
</evidence>
<keyword evidence="2 8" id="KW-0285">Flavoprotein</keyword>
<name>A0A7W6JZW0_9HYPH</name>
<proteinExistence type="inferred from homology"/>
<dbReference type="InterPro" id="IPR037513">
    <property type="entry name" value="NQO"/>
</dbReference>
<dbReference type="InterPro" id="IPR029039">
    <property type="entry name" value="Flavoprotein-like_sf"/>
</dbReference>
<evidence type="ECO:0000256" key="1">
    <source>
        <dbReference type="ARBA" id="ARBA00006961"/>
    </source>
</evidence>
<evidence type="ECO:0000256" key="3">
    <source>
        <dbReference type="ARBA" id="ARBA00022643"/>
    </source>
</evidence>
<feature type="domain" description="Flavodoxin-like" evidence="9">
    <location>
        <begin position="31"/>
        <end position="217"/>
    </location>
</feature>
<dbReference type="PANTHER" id="PTHR30546">
    <property type="entry name" value="FLAVODOXIN-RELATED PROTEIN WRBA-RELATED"/>
    <property type="match status" value="1"/>
</dbReference>
<dbReference type="PANTHER" id="PTHR30546:SF23">
    <property type="entry name" value="FLAVOPROTEIN-LIKE PROTEIN YCP4-RELATED"/>
    <property type="match status" value="1"/>
</dbReference>
<organism evidence="10 11">
    <name type="scientific">Allorhizobium borbori</name>
    <dbReference type="NCBI Taxonomy" id="485907"/>
    <lineage>
        <taxon>Bacteria</taxon>
        <taxon>Pseudomonadati</taxon>
        <taxon>Pseudomonadota</taxon>
        <taxon>Alphaproteobacteria</taxon>
        <taxon>Hyphomicrobiales</taxon>
        <taxon>Rhizobiaceae</taxon>
        <taxon>Rhizobium/Agrobacterium group</taxon>
        <taxon>Allorhizobium</taxon>
    </lineage>
</organism>
<evidence type="ECO:0000256" key="8">
    <source>
        <dbReference type="HAMAP-Rule" id="MF_01017"/>
    </source>
</evidence>
<accession>A0A7W6JZW0</accession>
<feature type="binding site" evidence="8">
    <location>
        <position position="39"/>
    </location>
    <ligand>
        <name>NAD(+)</name>
        <dbReference type="ChEBI" id="CHEBI:57540"/>
    </ligand>
</feature>
<keyword evidence="6 8" id="KW-0560">Oxidoreductase</keyword>
<dbReference type="NCBIfam" id="NF002999">
    <property type="entry name" value="PRK03767.1"/>
    <property type="match status" value="1"/>
</dbReference>
<comment type="caution">
    <text evidence="8">Lacks conserved residue(s) required for the propagation of feature annotation.</text>
</comment>
<feature type="binding site" evidence="8">
    <location>
        <position position="125"/>
    </location>
    <ligand>
        <name>substrate</name>
    </ligand>
</feature>
<keyword evidence="11" id="KW-1185">Reference proteome</keyword>
<dbReference type="InterPro" id="IPR010089">
    <property type="entry name" value="Flavoprotein_WrbA-like"/>
</dbReference>
<comment type="catalytic activity">
    <reaction evidence="8">
        <text>a quinone + NADH + H(+) = a quinol + NAD(+)</text>
        <dbReference type="Rhea" id="RHEA:46160"/>
        <dbReference type="ChEBI" id="CHEBI:15378"/>
        <dbReference type="ChEBI" id="CHEBI:24646"/>
        <dbReference type="ChEBI" id="CHEBI:57540"/>
        <dbReference type="ChEBI" id="CHEBI:57945"/>
        <dbReference type="ChEBI" id="CHEBI:132124"/>
        <dbReference type="EC" id="1.6.5.2"/>
    </reaction>
</comment>
<keyword evidence="4 8" id="KW-0547">Nucleotide-binding</keyword>
<protein>
    <recommendedName>
        <fullName evidence="8">NAD(P)H dehydrogenase (quinone)</fullName>
        <ecNumber evidence="8">1.6.5.2</ecNumber>
    </recommendedName>
    <alternativeName>
        <fullName evidence="8">NAD(P)H:quinone oxidoreductase</fullName>
        <shortName evidence="8">NQO</shortName>
    </alternativeName>
</protein>
<feature type="binding site" evidence="8">
    <location>
        <position position="161"/>
    </location>
    <ligand>
        <name>FMN</name>
        <dbReference type="ChEBI" id="CHEBI:58210"/>
    </ligand>
</feature>
<feature type="binding site" evidence="8">
    <location>
        <begin position="37"/>
        <end position="42"/>
    </location>
    <ligand>
        <name>FMN</name>
        <dbReference type="ChEBI" id="CHEBI:58210"/>
    </ligand>
</feature>
<evidence type="ECO:0000313" key="10">
    <source>
        <dbReference type="EMBL" id="MBB4102595.1"/>
    </source>
</evidence>
<dbReference type="Gene3D" id="3.40.50.360">
    <property type="match status" value="1"/>
</dbReference>
<dbReference type="FunFam" id="3.40.50.360:FF:000001">
    <property type="entry name" value="NAD(P)H dehydrogenase (Quinone) FQR1-like"/>
    <property type="match status" value="1"/>
</dbReference>
<dbReference type="EMBL" id="JACIDU010000003">
    <property type="protein sequence ID" value="MBB4102595.1"/>
    <property type="molecule type" value="Genomic_DNA"/>
</dbReference>
<dbReference type="EC" id="1.6.5.2" evidence="8"/>
<dbReference type="GO" id="GO:0010181">
    <property type="term" value="F:FMN binding"/>
    <property type="evidence" value="ECO:0007669"/>
    <property type="project" value="InterPro"/>
</dbReference>
<comment type="caution">
    <text evidence="10">The sequence shown here is derived from an EMBL/GenBank/DDBJ whole genome shotgun (WGS) entry which is preliminary data.</text>
</comment>
<dbReference type="GO" id="GO:0016020">
    <property type="term" value="C:membrane"/>
    <property type="evidence" value="ECO:0007669"/>
    <property type="project" value="TreeGrafter"/>
</dbReference>
<dbReference type="Proteomes" id="UP000584824">
    <property type="component" value="Unassembled WGS sequence"/>
</dbReference>
<evidence type="ECO:0000259" key="9">
    <source>
        <dbReference type="PROSITE" id="PS50902"/>
    </source>
</evidence>
<dbReference type="HAMAP" id="MF_01017">
    <property type="entry name" value="NQOR"/>
    <property type="match status" value="1"/>
</dbReference>
<sequence length="226" mass="23880">MVFNLIRRIAAKLQTQQVPEQEKETKKMAKVLVLYYSSYGHIEQMAYAVAEGAKAEGAEVVVKRVPETVPEDVAKGAHFKLDQAAPVATVAELEEYDAIIVGAGTRFGTVASQMRAFWDQTGGVWFNGKLIGKVGSVFTSSGTQHGGQESTILGFIPTFLHHGMVVAGLPYSFQGQMGVEEVKGGSPYGASTIAGGDGSRQPSAVELEGAKFQGATVAKLAAKLSA</sequence>
<evidence type="ECO:0000256" key="4">
    <source>
        <dbReference type="ARBA" id="ARBA00022741"/>
    </source>
</evidence>
<dbReference type="GO" id="GO:0051287">
    <property type="term" value="F:NAD binding"/>
    <property type="evidence" value="ECO:0007669"/>
    <property type="project" value="UniProtKB-UniRule"/>
</dbReference>